<dbReference type="PANTHER" id="PTHR10622:SF12">
    <property type="entry name" value="HET DOMAIN-CONTAINING PROTEIN"/>
    <property type="match status" value="1"/>
</dbReference>
<evidence type="ECO:0008006" key="3">
    <source>
        <dbReference type="Google" id="ProtNLM"/>
    </source>
</evidence>
<dbReference type="AlphaFoldDB" id="A0AAE0HEU2"/>
<organism evidence="1 2">
    <name type="scientific">Chaetomium fimeti</name>
    <dbReference type="NCBI Taxonomy" id="1854472"/>
    <lineage>
        <taxon>Eukaryota</taxon>
        <taxon>Fungi</taxon>
        <taxon>Dikarya</taxon>
        <taxon>Ascomycota</taxon>
        <taxon>Pezizomycotina</taxon>
        <taxon>Sordariomycetes</taxon>
        <taxon>Sordariomycetidae</taxon>
        <taxon>Sordariales</taxon>
        <taxon>Chaetomiaceae</taxon>
        <taxon>Chaetomium</taxon>
    </lineage>
</organism>
<dbReference type="GeneID" id="87841194"/>
<dbReference type="PANTHER" id="PTHR10622">
    <property type="entry name" value="HET DOMAIN-CONTAINING PROTEIN"/>
    <property type="match status" value="1"/>
</dbReference>
<proteinExistence type="predicted"/>
<name>A0AAE0HEU2_9PEZI</name>
<reference evidence="1" key="2">
    <citation type="submission" date="2023-06" db="EMBL/GenBank/DDBJ databases">
        <authorList>
            <consortium name="Lawrence Berkeley National Laboratory"/>
            <person name="Haridas S."/>
            <person name="Hensen N."/>
            <person name="Bonometti L."/>
            <person name="Westerberg I."/>
            <person name="Brannstrom I.O."/>
            <person name="Guillou S."/>
            <person name="Cros-Aarteil S."/>
            <person name="Calhoun S."/>
            <person name="Kuo A."/>
            <person name="Mondo S."/>
            <person name="Pangilinan J."/>
            <person name="Riley R."/>
            <person name="Labutti K."/>
            <person name="Andreopoulos B."/>
            <person name="Lipzen A."/>
            <person name="Chen C."/>
            <person name="Yanf M."/>
            <person name="Daum C."/>
            <person name="Ng V."/>
            <person name="Clum A."/>
            <person name="Steindorff A."/>
            <person name="Ohm R."/>
            <person name="Martin F."/>
            <person name="Silar P."/>
            <person name="Natvig D."/>
            <person name="Lalanne C."/>
            <person name="Gautier V."/>
            <person name="Ament-Velasquez S.L."/>
            <person name="Kruys A."/>
            <person name="Hutchinson M.I."/>
            <person name="Powell A.J."/>
            <person name="Barry K."/>
            <person name="Miller A.N."/>
            <person name="Grigoriev I.V."/>
            <person name="Debuchy R."/>
            <person name="Gladieux P."/>
            <person name="Thoren M.H."/>
            <person name="Johannesson H."/>
        </authorList>
    </citation>
    <scope>NUCLEOTIDE SEQUENCE</scope>
    <source>
        <strain evidence="1">CBS 168.71</strain>
    </source>
</reference>
<reference evidence="1" key="1">
    <citation type="journal article" date="2023" name="Mol. Phylogenet. Evol.">
        <title>Genome-scale phylogeny and comparative genomics of the fungal order Sordariales.</title>
        <authorList>
            <person name="Hensen N."/>
            <person name="Bonometti L."/>
            <person name="Westerberg I."/>
            <person name="Brannstrom I.O."/>
            <person name="Guillou S."/>
            <person name="Cros-Aarteil S."/>
            <person name="Calhoun S."/>
            <person name="Haridas S."/>
            <person name="Kuo A."/>
            <person name="Mondo S."/>
            <person name="Pangilinan J."/>
            <person name="Riley R."/>
            <person name="LaButti K."/>
            <person name="Andreopoulos B."/>
            <person name="Lipzen A."/>
            <person name="Chen C."/>
            <person name="Yan M."/>
            <person name="Daum C."/>
            <person name="Ng V."/>
            <person name="Clum A."/>
            <person name="Steindorff A."/>
            <person name="Ohm R.A."/>
            <person name="Martin F."/>
            <person name="Silar P."/>
            <person name="Natvig D.O."/>
            <person name="Lalanne C."/>
            <person name="Gautier V."/>
            <person name="Ament-Velasquez S.L."/>
            <person name="Kruys A."/>
            <person name="Hutchinson M.I."/>
            <person name="Powell A.J."/>
            <person name="Barry K."/>
            <person name="Miller A.N."/>
            <person name="Grigoriev I.V."/>
            <person name="Debuchy R."/>
            <person name="Gladieux P."/>
            <person name="Hiltunen Thoren M."/>
            <person name="Johannesson H."/>
        </authorList>
    </citation>
    <scope>NUCLEOTIDE SEQUENCE</scope>
    <source>
        <strain evidence="1">CBS 168.71</strain>
    </source>
</reference>
<dbReference type="RefSeq" id="XP_062658594.1">
    <property type="nucleotide sequence ID" value="XM_062804246.1"/>
</dbReference>
<evidence type="ECO:0000313" key="2">
    <source>
        <dbReference type="Proteomes" id="UP001278766"/>
    </source>
</evidence>
<keyword evidence="2" id="KW-1185">Reference proteome</keyword>
<comment type="caution">
    <text evidence="1">The sequence shown here is derived from an EMBL/GenBank/DDBJ whole genome shotgun (WGS) entry which is preliminary data.</text>
</comment>
<accession>A0AAE0HEU2</accession>
<dbReference type="EMBL" id="JAUEPN010000005">
    <property type="protein sequence ID" value="KAK3295080.1"/>
    <property type="molecule type" value="Genomic_DNA"/>
</dbReference>
<evidence type="ECO:0000313" key="1">
    <source>
        <dbReference type="EMBL" id="KAK3295080.1"/>
    </source>
</evidence>
<protein>
    <recommendedName>
        <fullName evidence="3">Vegetative incompatibility protein HET-E-1</fullName>
    </recommendedName>
</protein>
<sequence>MFAWYRDAQVCYVYLSDLDPGTADDLVRDLPACRWFTRGWTLQELVAPWSVLFFDSQWNYRGSKRELAGLLSSITNIPVAVLRHEAELSDFAVARRMSWAANRETTRVEDMAYCLLGIFDVNLSLIYGEGNKAFARLQAAIIQTTADLSIFAWVEDSDVSLEYAGILANRPAQFAQCREMEAAVGDSAYANFTMTTRGIQTDASLLPVLERGGAPSIVALDTRCRIDGSVIGVFVRKIGGSLYARARPDTLFRAGPDAVGSQRLLVETLTLATKLPTRFPFHPGLDPVLGNRCSALHVGWGPLVAWDTQHMPGSHFDTEHGVFFACDPGTKGWCAYIIKGTLPGGSVPGLVSEGAYLKLFFACFEWNTESPVVVLASLNSEDSATGMLIESLLMSQLDHVRFESCRRAKNLVSGVFRDSLVDMGTVRTGFGSVRLYEGSRAWTRLHPRFQVKLNSWKELRPDFCVNPTMGFDLSFIVDGGVGSNPRSSGPLKSARLSTVEF</sequence>
<gene>
    <name evidence="1" type="ORF">B0H64DRAFT_402543</name>
</gene>
<dbReference type="Proteomes" id="UP001278766">
    <property type="component" value="Unassembled WGS sequence"/>
</dbReference>